<dbReference type="Proteomes" id="UP000703269">
    <property type="component" value="Unassembled WGS sequence"/>
</dbReference>
<organism evidence="1 2">
    <name type="scientific">Phanerochaete sordida</name>
    <dbReference type="NCBI Taxonomy" id="48140"/>
    <lineage>
        <taxon>Eukaryota</taxon>
        <taxon>Fungi</taxon>
        <taxon>Dikarya</taxon>
        <taxon>Basidiomycota</taxon>
        <taxon>Agaricomycotina</taxon>
        <taxon>Agaricomycetes</taxon>
        <taxon>Polyporales</taxon>
        <taxon>Phanerochaetaceae</taxon>
        <taxon>Phanerochaete</taxon>
    </lineage>
</organism>
<dbReference type="EMBL" id="BPQB01000002">
    <property type="protein sequence ID" value="GJE85209.1"/>
    <property type="molecule type" value="Genomic_DNA"/>
</dbReference>
<comment type="caution">
    <text evidence="1">The sequence shown here is derived from an EMBL/GenBank/DDBJ whole genome shotgun (WGS) entry which is preliminary data.</text>
</comment>
<protein>
    <submittedName>
        <fullName evidence="1">Uncharacterized protein</fullName>
    </submittedName>
</protein>
<evidence type="ECO:0000313" key="1">
    <source>
        <dbReference type="EMBL" id="GJE85209.1"/>
    </source>
</evidence>
<proteinExistence type="predicted"/>
<reference evidence="1 2" key="1">
    <citation type="submission" date="2021-08" db="EMBL/GenBank/DDBJ databases">
        <title>Draft Genome Sequence of Phanerochaete sordida strain YK-624.</title>
        <authorList>
            <person name="Mori T."/>
            <person name="Dohra H."/>
            <person name="Suzuki T."/>
            <person name="Kawagishi H."/>
            <person name="Hirai H."/>
        </authorList>
    </citation>
    <scope>NUCLEOTIDE SEQUENCE [LARGE SCALE GENOMIC DNA]</scope>
    <source>
        <strain evidence="1 2">YK-624</strain>
    </source>
</reference>
<gene>
    <name evidence="1" type="ORF">PsYK624_012870</name>
</gene>
<dbReference type="AlphaFoldDB" id="A0A9P3L869"/>
<keyword evidence="2" id="KW-1185">Reference proteome</keyword>
<name>A0A9P3L869_9APHY</name>
<sequence length="77" mass="8826">MRTRRDGDARQTGSCPVDGSEVQYHKRRRFGCLKRACPTRSPLGPGQATERIRTHDLVLTFRRRRPTFNIILVSCGL</sequence>
<accession>A0A9P3L869</accession>
<evidence type="ECO:0000313" key="2">
    <source>
        <dbReference type="Proteomes" id="UP000703269"/>
    </source>
</evidence>